<keyword evidence="4" id="KW-1185">Reference proteome</keyword>
<dbReference type="PROSITE" id="PS00141">
    <property type="entry name" value="ASP_PROTEASE"/>
    <property type="match status" value="1"/>
</dbReference>
<gene>
    <name evidence="3" type="ORF">KSF_099090</name>
</gene>
<sequence length="268" mass="29705">MNGFDVIIKPDEDDPDAAEMLVDGTVGGFPYRFLLDTGAATSSITFDEYTATFACVERRGTSGVFAASELELIQVPLFELGPISRHHMLLSRAQANPEVRTNLIGMDLLKDFCCHFLFDEQRVILQEEPPCGLPVHELLLGKKFHPHVRLQFGTIQATAVWDTGAGITLADLNFINTYPALFQEVGHSQGTDATGISMQTPLFLMTSPLIGNAVFLPHKVVGVDLSRMNARTDIPTDLILGYTTLRQANWWFDFPGKRWAISKRVNGH</sequence>
<dbReference type="GO" id="GO:0006508">
    <property type="term" value="P:proteolysis"/>
    <property type="evidence" value="ECO:0007669"/>
    <property type="project" value="InterPro"/>
</dbReference>
<protein>
    <recommendedName>
        <fullName evidence="2">Peptidase A2 domain-containing protein</fullName>
    </recommendedName>
</protein>
<dbReference type="RefSeq" id="WP_220210474.1">
    <property type="nucleotide sequence ID" value="NZ_BNJK01000002.1"/>
</dbReference>
<evidence type="ECO:0000313" key="3">
    <source>
        <dbReference type="EMBL" id="GHO99861.1"/>
    </source>
</evidence>
<evidence type="ECO:0000259" key="2">
    <source>
        <dbReference type="PROSITE" id="PS50175"/>
    </source>
</evidence>
<comment type="caution">
    <text evidence="3">The sequence shown here is derived from an EMBL/GenBank/DDBJ whole genome shotgun (WGS) entry which is preliminary data.</text>
</comment>
<dbReference type="SUPFAM" id="SSF50630">
    <property type="entry name" value="Acid proteases"/>
    <property type="match status" value="1"/>
</dbReference>
<name>A0A8J3J325_9CHLR</name>
<dbReference type="InterPro" id="IPR001969">
    <property type="entry name" value="Aspartic_peptidase_AS"/>
</dbReference>
<dbReference type="Proteomes" id="UP000597444">
    <property type="component" value="Unassembled WGS sequence"/>
</dbReference>
<dbReference type="InterPro" id="IPR034122">
    <property type="entry name" value="Retropepsin-like_bacterial"/>
</dbReference>
<dbReference type="AlphaFoldDB" id="A0A8J3J325"/>
<dbReference type="GO" id="GO:0004190">
    <property type="term" value="F:aspartic-type endopeptidase activity"/>
    <property type="evidence" value="ECO:0007669"/>
    <property type="project" value="InterPro"/>
</dbReference>
<reference evidence="3" key="1">
    <citation type="submission" date="2020-10" db="EMBL/GenBank/DDBJ databases">
        <title>Taxonomic study of unclassified bacteria belonging to the class Ktedonobacteria.</title>
        <authorList>
            <person name="Yabe S."/>
            <person name="Wang C.M."/>
            <person name="Zheng Y."/>
            <person name="Sakai Y."/>
            <person name="Cavaletti L."/>
            <person name="Monciardini P."/>
            <person name="Donadio S."/>
        </authorList>
    </citation>
    <scope>NUCLEOTIDE SEQUENCE</scope>
    <source>
        <strain evidence="3">ID150040</strain>
    </source>
</reference>
<dbReference type="InterPro" id="IPR001995">
    <property type="entry name" value="Peptidase_A2_cat"/>
</dbReference>
<dbReference type="Gene3D" id="2.40.70.10">
    <property type="entry name" value="Acid Proteases"/>
    <property type="match status" value="2"/>
</dbReference>
<dbReference type="InterPro" id="IPR021109">
    <property type="entry name" value="Peptidase_aspartic_dom_sf"/>
</dbReference>
<accession>A0A8J3J325</accession>
<organism evidence="3 4">
    <name type="scientific">Reticulibacter mediterranei</name>
    <dbReference type="NCBI Taxonomy" id="2778369"/>
    <lineage>
        <taxon>Bacteria</taxon>
        <taxon>Bacillati</taxon>
        <taxon>Chloroflexota</taxon>
        <taxon>Ktedonobacteria</taxon>
        <taxon>Ktedonobacterales</taxon>
        <taxon>Reticulibacteraceae</taxon>
        <taxon>Reticulibacter</taxon>
    </lineage>
</organism>
<evidence type="ECO:0000313" key="4">
    <source>
        <dbReference type="Proteomes" id="UP000597444"/>
    </source>
</evidence>
<dbReference type="PROSITE" id="PS50175">
    <property type="entry name" value="ASP_PROT_RETROV"/>
    <property type="match status" value="1"/>
</dbReference>
<feature type="domain" description="Peptidase A2" evidence="2">
    <location>
        <begin position="31"/>
        <end position="108"/>
    </location>
</feature>
<dbReference type="EMBL" id="BNJK01000002">
    <property type="protein sequence ID" value="GHO99861.1"/>
    <property type="molecule type" value="Genomic_DNA"/>
</dbReference>
<keyword evidence="1" id="KW-0378">Hydrolase</keyword>
<dbReference type="CDD" id="cd05483">
    <property type="entry name" value="retropepsin_like_bacteria"/>
    <property type="match status" value="1"/>
</dbReference>
<proteinExistence type="predicted"/>
<evidence type="ECO:0000256" key="1">
    <source>
        <dbReference type="ARBA" id="ARBA00022801"/>
    </source>
</evidence>